<keyword evidence="8 14" id="KW-0863">Zinc-finger</keyword>
<dbReference type="GO" id="GO:0061630">
    <property type="term" value="F:ubiquitin protein ligase activity"/>
    <property type="evidence" value="ECO:0007669"/>
    <property type="project" value="UniProtKB-EC"/>
</dbReference>
<evidence type="ECO:0000256" key="2">
    <source>
        <dbReference type="ARBA" id="ARBA00004167"/>
    </source>
</evidence>
<dbReference type="Proteomes" id="UP001443914">
    <property type="component" value="Unassembled WGS sequence"/>
</dbReference>
<feature type="compositionally biased region" description="Low complexity" evidence="15">
    <location>
        <begin position="166"/>
        <end position="179"/>
    </location>
</feature>
<comment type="caution">
    <text evidence="18">The sequence shown here is derived from an EMBL/GenBank/DDBJ whole genome shotgun (WGS) entry which is preliminary data.</text>
</comment>
<dbReference type="PANTHER" id="PTHR14155">
    <property type="entry name" value="RING FINGER DOMAIN-CONTAINING"/>
    <property type="match status" value="1"/>
</dbReference>
<evidence type="ECO:0000256" key="1">
    <source>
        <dbReference type="ARBA" id="ARBA00000900"/>
    </source>
</evidence>
<organism evidence="18 19">
    <name type="scientific">Saponaria officinalis</name>
    <name type="common">Common soapwort</name>
    <name type="synonym">Lychnis saponaria</name>
    <dbReference type="NCBI Taxonomy" id="3572"/>
    <lineage>
        <taxon>Eukaryota</taxon>
        <taxon>Viridiplantae</taxon>
        <taxon>Streptophyta</taxon>
        <taxon>Embryophyta</taxon>
        <taxon>Tracheophyta</taxon>
        <taxon>Spermatophyta</taxon>
        <taxon>Magnoliopsida</taxon>
        <taxon>eudicotyledons</taxon>
        <taxon>Gunneridae</taxon>
        <taxon>Pentapetalae</taxon>
        <taxon>Caryophyllales</taxon>
        <taxon>Caryophyllaceae</taxon>
        <taxon>Caryophylleae</taxon>
        <taxon>Saponaria</taxon>
    </lineage>
</organism>
<dbReference type="Gene3D" id="3.30.40.10">
    <property type="entry name" value="Zinc/RING finger domain, C3HC4 (zinc finger)"/>
    <property type="match status" value="1"/>
</dbReference>
<evidence type="ECO:0000256" key="10">
    <source>
        <dbReference type="ARBA" id="ARBA00022833"/>
    </source>
</evidence>
<keyword evidence="11 16" id="KW-1133">Transmembrane helix</keyword>
<evidence type="ECO:0000256" key="3">
    <source>
        <dbReference type="ARBA" id="ARBA00004906"/>
    </source>
</evidence>
<evidence type="ECO:0000256" key="5">
    <source>
        <dbReference type="ARBA" id="ARBA00022679"/>
    </source>
</evidence>
<accession>A0AAW1KDR3</accession>
<dbReference type="InterPro" id="IPR013083">
    <property type="entry name" value="Znf_RING/FYVE/PHD"/>
</dbReference>
<feature type="region of interest" description="Disordered" evidence="15">
    <location>
        <begin position="164"/>
        <end position="186"/>
    </location>
</feature>
<evidence type="ECO:0000256" key="11">
    <source>
        <dbReference type="ARBA" id="ARBA00022989"/>
    </source>
</evidence>
<evidence type="ECO:0000256" key="9">
    <source>
        <dbReference type="ARBA" id="ARBA00022786"/>
    </source>
</evidence>
<dbReference type="CDD" id="cd16461">
    <property type="entry name" value="RING-H2_EL5-like"/>
    <property type="match status" value="1"/>
</dbReference>
<protein>
    <recommendedName>
        <fullName evidence="4">RING-type E3 ubiquitin transferase</fullName>
        <ecNumber evidence="4">2.3.2.27</ecNumber>
    </recommendedName>
</protein>
<evidence type="ECO:0000313" key="18">
    <source>
        <dbReference type="EMBL" id="KAK9716202.1"/>
    </source>
</evidence>
<evidence type="ECO:0000256" key="14">
    <source>
        <dbReference type="PROSITE-ProRule" id="PRU00175"/>
    </source>
</evidence>
<keyword evidence="7" id="KW-0479">Metal-binding</keyword>
<comment type="pathway">
    <text evidence="3">Protein modification; protein ubiquitination.</text>
</comment>
<keyword evidence="6 16" id="KW-0812">Transmembrane</keyword>
<dbReference type="Pfam" id="PF13639">
    <property type="entry name" value="zf-RING_2"/>
    <property type="match status" value="1"/>
</dbReference>
<dbReference type="AlphaFoldDB" id="A0AAW1KDR3"/>
<name>A0AAW1KDR3_SAPOF</name>
<dbReference type="InterPro" id="IPR053238">
    <property type="entry name" value="RING-H2_zinc_finger"/>
</dbReference>
<dbReference type="PROSITE" id="PS50089">
    <property type="entry name" value="ZF_RING_2"/>
    <property type="match status" value="1"/>
</dbReference>
<dbReference type="FunFam" id="3.30.40.10:FF:000187">
    <property type="entry name" value="E3 ubiquitin-protein ligase ATL6"/>
    <property type="match status" value="1"/>
</dbReference>
<dbReference type="GO" id="GO:0008270">
    <property type="term" value="F:zinc ion binding"/>
    <property type="evidence" value="ECO:0007669"/>
    <property type="project" value="UniProtKB-KW"/>
</dbReference>
<evidence type="ECO:0000256" key="16">
    <source>
        <dbReference type="SAM" id="Phobius"/>
    </source>
</evidence>
<keyword evidence="19" id="KW-1185">Reference proteome</keyword>
<keyword evidence="9" id="KW-0833">Ubl conjugation pathway</keyword>
<comment type="similarity">
    <text evidence="13">Belongs to the RING-type zinc finger family. ATL subfamily.</text>
</comment>
<dbReference type="EC" id="2.3.2.27" evidence="4"/>
<keyword evidence="12 16" id="KW-0472">Membrane</keyword>
<dbReference type="SMART" id="SM00184">
    <property type="entry name" value="RING"/>
    <property type="match status" value="1"/>
</dbReference>
<dbReference type="InterPro" id="IPR001841">
    <property type="entry name" value="Znf_RING"/>
</dbReference>
<evidence type="ECO:0000256" key="6">
    <source>
        <dbReference type="ARBA" id="ARBA00022692"/>
    </source>
</evidence>
<evidence type="ECO:0000256" key="13">
    <source>
        <dbReference type="ARBA" id="ARBA00024209"/>
    </source>
</evidence>
<gene>
    <name evidence="18" type="ORF">RND81_06G217900</name>
</gene>
<evidence type="ECO:0000256" key="8">
    <source>
        <dbReference type="ARBA" id="ARBA00022771"/>
    </source>
</evidence>
<reference evidence="18" key="1">
    <citation type="submission" date="2024-03" db="EMBL/GenBank/DDBJ databases">
        <title>WGS assembly of Saponaria officinalis var. Norfolk2.</title>
        <authorList>
            <person name="Jenkins J."/>
            <person name="Shu S."/>
            <person name="Grimwood J."/>
            <person name="Barry K."/>
            <person name="Goodstein D."/>
            <person name="Schmutz J."/>
            <person name="Leebens-Mack J."/>
            <person name="Osbourn A."/>
        </authorList>
    </citation>
    <scope>NUCLEOTIDE SEQUENCE [LARGE SCALE GENOMIC DNA]</scope>
    <source>
        <strain evidence="18">JIC</strain>
    </source>
</reference>
<keyword evidence="5" id="KW-0808">Transferase</keyword>
<dbReference type="SUPFAM" id="SSF57850">
    <property type="entry name" value="RING/U-box"/>
    <property type="match status" value="1"/>
</dbReference>
<evidence type="ECO:0000256" key="15">
    <source>
        <dbReference type="SAM" id="MobiDB-lite"/>
    </source>
</evidence>
<sequence length="305" mass="34237">MSLDTPAITEPPTYPPDPTPPVTLVLTILLLVMFFVGFFSIYFCRCFMDNLVNSLNNRQVPNGAPINPNPTPLGLDSETVEGFPKVIFGTLKEYHPHKYALECAICLCEYSDNDVIRVLPICDHIFHIQCIDLWFESHKSCPVCRRLPGLKEDEQLPEKLAHENVNDNTPNENEVVNNNQDHNEGNNIRGDAIINIGDDTQDQGQELAKEEASSSGTKRLISPYINEKFSRSHSTGHSLLKINLSEGGDEKYTLKLPKEVKENITRRHIAALSCTTFGDFSNKDINKHDVFGEVSEDTNKNVNNV</sequence>
<evidence type="ECO:0000259" key="17">
    <source>
        <dbReference type="PROSITE" id="PS50089"/>
    </source>
</evidence>
<evidence type="ECO:0000256" key="7">
    <source>
        <dbReference type="ARBA" id="ARBA00022723"/>
    </source>
</evidence>
<keyword evidence="10" id="KW-0862">Zinc</keyword>
<proteinExistence type="inferred from homology"/>
<comment type="catalytic activity">
    <reaction evidence="1">
        <text>S-ubiquitinyl-[E2 ubiquitin-conjugating enzyme]-L-cysteine + [acceptor protein]-L-lysine = [E2 ubiquitin-conjugating enzyme]-L-cysteine + N(6)-ubiquitinyl-[acceptor protein]-L-lysine.</text>
        <dbReference type="EC" id="2.3.2.27"/>
    </reaction>
</comment>
<evidence type="ECO:0000256" key="12">
    <source>
        <dbReference type="ARBA" id="ARBA00023136"/>
    </source>
</evidence>
<comment type="subcellular location">
    <subcellularLocation>
        <location evidence="2">Membrane</location>
        <topology evidence="2">Single-pass membrane protein</topology>
    </subcellularLocation>
</comment>
<dbReference type="EMBL" id="JBDFQZ010000006">
    <property type="protein sequence ID" value="KAK9716202.1"/>
    <property type="molecule type" value="Genomic_DNA"/>
</dbReference>
<dbReference type="GO" id="GO:0016020">
    <property type="term" value="C:membrane"/>
    <property type="evidence" value="ECO:0007669"/>
    <property type="project" value="UniProtKB-SubCell"/>
</dbReference>
<feature type="domain" description="RING-type" evidence="17">
    <location>
        <begin position="103"/>
        <end position="145"/>
    </location>
</feature>
<feature type="transmembrane region" description="Helical" evidence="16">
    <location>
        <begin position="22"/>
        <end position="44"/>
    </location>
</feature>
<evidence type="ECO:0000313" key="19">
    <source>
        <dbReference type="Proteomes" id="UP001443914"/>
    </source>
</evidence>
<dbReference type="PANTHER" id="PTHR14155:SF521">
    <property type="entry name" value="RING-H2 FINGER PROTEIN ATL30"/>
    <property type="match status" value="1"/>
</dbReference>
<evidence type="ECO:0000256" key="4">
    <source>
        <dbReference type="ARBA" id="ARBA00012483"/>
    </source>
</evidence>